<accession>A0A1R3KKG6</accession>
<evidence type="ECO:0000313" key="10">
    <source>
        <dbReference type="EMBL" id="OMP07544.1"/>
    </source>
</evidence>
<reference evidence="11" key="1">
    <citation type="submission" date="2013-09" db="EMBL/GenBank/DDBJ databases">
        <title>Corchorus olitorius genome sequencing.</title>
        <authorList>
            <person name="Alam M."/>
            <person name="Haque M.S."/>
            <person name="Islam M.S."/>
            <person name="Emdad E.M."/>
            <person name="Islam M.M."/>
            <person name="Ahmed B."/>
            <person name="Halim A."/>
            <person name="Hossen Q.M.M."/>
            <person name="Hossain M.Z."/>
            <person name="Ahmed R."/>
            <person name="Khan M.M."/>
            <person name="Islam R."/>
            <person name="Rashid M.M."/>
            <person name="Khan S.A."/>
            <person name="Rahman M.S."/>
            <person name="Alam M."/>
            <person name="Yahiya A.S."/>
            <person name="Khan M.S."/>
            <person name="Azam M.S."/>
            <person name="Haque T."/>
            <person name="Lashkar M.Z.H."/>
            <person name="Akhand A.I."/>
            <person name="Morshed G."/>
            <person name="Roy S."/>
            <person name="Uddin K.S."/>
            <person name="Rabeya T."/>
            <person name="Hossain A.S."/>
            <person name="Chowdhury A."/>
            <person name="Snigdha A.R."/>
            <person name="Mortoza M.S."/>
            <person name="Matin S.A."/>
            <person name="Hoque S.M.E."/>
            <person name="Islam M.K."/>
            <person name="Roy D.K."/>
            <person name="Haider R."/>
            <person name="Moosa M.M."/>
            <person name="Elias S.M."/>
            <person name="Hasan A.M."/>
            <person name="Jahan S."/>
            <person name="Shafiuddin M."/>
            <person name="Mahmood N."/>
            <person name="Shommy N.S."/>
        </authorList>
    </citation>
    <scope>NUCLEOTIDE SEQUENCE [LARGE SCALE GENOMIC DNA]</scope>
    <source>
        <strain evidence="11">cv. O-4</strain>
    </source>
</reference>
<evidence type="ECO:0000256" key="8">
    <source>
        <dbReference type="RuleBase" id="RU280816"/>
    </source>
</evidence>
<keyword evidence="7 8" id="KW-0568">Pathogenesis-related protein</keyword>
<protein>
    <recommendedName>
        <fullName evidence="8">MLO-like protein</fullName>
    </recommendedName>
</protein>
<dbReference type="EMBL" id="AWUE01013173">
    <property type="protein sequence ID" value="OMP07544.1"/>
    <property type="molecule type" value="Genomic_DNA"/>
</dbReference>
<feature type="transmembrane region" description="Helical" evidence="9">
    <location>
        <begin position="277"/>
        <end position="296"/>
    </location>
</feature>
<keyword evidence="4 8" id="KW-0611">Plant defense</keyword>
<organism evidence="10 11">
    <name type="scientific">Corchorus olitorius</name>
    <dbReference type="NCBI Taxonomy" id="93759"/>
    <lineage>
        <taxon>Eukaryota</taxon>
        <taxon>Viridiplantae</taxon>
        <taxon>Streptophyta</taxon>
        <taxon>Embryophyta</taxon>
        <taxon>Tracheophyta</taxon>
        <taxon>Spermatophyta</taxon>
        <taxon>Magnoliopsida</taxon>
        <taxon>eudicotyledons</taxon>
        <taxon>Gunneridae</taxon>
        <taxon>Pentapetalae</taxon>
        <taxon>rosids</taxon>
        <taxon>malvids</taxon>
        <taxon>Malvales</taxon>
        <taxon>Malvaceae</taxon>
        <taxon>Grewioideae</taxon>
        <taxon>Apeibeae</taxon>
        <taxon>Corchorus</taxon>
    </lineage>
</organism>
<keyword evidence="3 8" id="KW-0812">Transmembrane</keyword>
<dbReference type="InterPro" id="IPR004326">
    <property type="entry name" value="Mlo"/>
</dbReference>
<name>A0A1R3KKG6_9ROSI</name>
<evidence type="ECO:0000256" key="4">
    <source>
        <dbReference type="ARBA" id="ARBA00022821"/>
    </source>
</evidence>
<comment type="domain">
    <text evidence="8">The C-terminus contains a calmodulin-binding domain, which binds calmodulin in a calcium-dependent fashion.</text>
</comment>
<feature type="transmembrane region" description="Helical" evidence="9">
    <location>
        <begin position="152"/>
        <end position="173"/>
    </location>
</feature>
<dbReference type="GO" id="GO:0006952">
    <property type="term" value="P:defense response"/>
    <property type="evidence" value="ECO:0007669"/>
    <property type="project" value="UniProtKB-KW"/>
</dbReference>
<dbReference type="Pfam" id="PF03094">
    <property type="entry name" value="Mlo"/>
    <property type="match status" value="1"/>
</dbReference>
<feature type="transmembrane region" description="Helical" evidence="9">
    <location>
        <begin position="18"/>
        <end position="41"/>
    </location>
</feature>
<evidence type="ECO:0000256" key="3">
    <source>
        <dbReference type="ARBA" id="ARBA00022692"/>
    </source>
</evidence>
<dbReference type="Proteomes" id="UP000187203">
    <property type="component" value="Unassembled WGS sequence"/>
</dbReference>
<comment type="caution">
    <text evidence="10">The sequence shown here is derived from an EMBL/GenBank/DDBJ whole genome shotgun (WGS) entry which is preliminary data.</text>
</comment>
<evidence type="ECO:0000256" key="1">
    <source>
        <dbReference type="ARBA" id="ARBA00004141"/>
    </source>
</evidence>
<dbReference type="STRING" id="93759.A0A1R3KKG6"/>
<feature type="transmembrane region" description="Helical" evidence="9">
    <location>
        <begin position="302"/>
        <end position="320"/>
    </location>
</feature>
<sequence>MAAESTAAIRTLQQTPTWAVAIVCLVIISISILIEHIIHLISKWLKGHKKTALYDAVAKLRSVLMFLGFMSLILTVAQNPISKICISNKLGNEMLPCHRRKIIKTTKELGYDQYDDPFFIYQRILAADSDASGYCESKGLTPLISTDGANQLSIFLFVLAAMQIVYSVLTMALGRAKMRRWKAWEKETRTIEYQAANDPNRFRFLRQTTFARRHVHSWAEASIFLWIKCFFQQFFNSVAKVDYLTLRHGFISAHFSDPANTMFNFQKYIQKSLEDDFKVVVGISPFMWLLVVIFLLLDVHGWNVYLWVSFLPLTIVLVLGTKLQMIVARMAHQLKDQHSVIKGAPVVKPNDDFFWFSHPKFVLTLLHYTLFMNAFEAAFFVWVTWQYGINSCYHEHTEIIVIRVVLAVTVQVMCSYITLPLYALVTQMGSNFKSAVLEEQTAKAIKDWHAGVKQKRKKQGGSSHAAVISNRSIIISPDLSSHHPAPTLPGSTTHEIVEENNNNTIFTSNTEIIQVQEPGPSIINNSTVIHIEMPSMGKSLPNNNKQ</sequence>
<evidence type="ECO:0000256" key="2">
    <source>
        <dbReference type="ARBA" id="ARBA00006574"/>
    </source>
</evidence>
<keyword evidence="11" id="KW-1185">Reference proteome</keyword>
<proteinExistence type="inferred from homology"/>
<evidence type="ECO:0000313" key="11">
    <source>
        <dbReference type="Proteomes" id="UP000187203"/>
    </source>
</evidence>
<comment type="function">
    <text evidence="8">May be involved in modulation of pathogen defense and leaf cell death.</text>
</comment>
<keyword evidence="5 8" id="KW-1133">Transmembrane helix</keyword>
<keyword evidence="6 8" id="KW-0472">Membrane</keyword>
<evidence type="ECO:0000256" key="7">
    <source>
        <dbReference type="ARBA" id="ARBA00023265"/>
    </source>
</evidence>
<evidence type="ECO:0000256" key="5">
    <source>
        <dbReference type="ARBA" id="ARBA00022989"/>
    </source>
</evidence>
<dbReference type="PANTHER" id="PTHR31942:SF89">
    <property type="entry name" value="MLO-LIKE PROTEIN 3"/>
    <property type="match status" value="1"/>
</dbReference>
<keyword evidence="8" id="KW-0112">Calmodulin-binding</keyword>
<evidence type="ECO:0000256" key="6">
    <source>
        <dbReference type="ARBA" id="ARBA00023136"/>
    </source>
</evidence>
<comment type="subcellular location">
    <subcellularLocation>
        <location evidence="1 8">Membrane</location>
        <topology evidence="1 8">Multi-pass membrane protein</topology>
    </subcellularLocation>
</comment>
<dbReference type="GO" id="GO:0005516">
    <property type="term" value="F:calmodulin binding"/>
    <property type="evidence" value="ECO:0007669"/>
    <property type="project" value="UniProtKB-KW"/>
</dbReference>
<evidence type="ECO:0000256" key="9">
    <source>
        <dbReference type="SAM" id="Phobius"/>
    </source>
</evidence>
<dbReference type="AlphaFoldDB" id="A0A1R3KKG6"/>
<dbReference type="PANTHER" id="PTHR31942">
    <property type="entry name" value="MLO-LIKE PROTEIN 1"/>
    <property type="match status" value="1"/>
</dbReference>
<feature type="transmembrane region" description="Helical" evidence="9">
    <location>
        <begin position="365"/>
        <end position="388"/>
    </location>
</feature>
<dbReference type="OrthoDB" id="1388414at2759"/>
<dbReference type="GO" id="GO:0016020">
    <property type="term" value="C:membrane"/>
    <property type="evidence" value="ECO:0007669"/>
    <property type="project" value="UniProtKB-SubCell"/>
</dbReference>
<feature type="transmembrane region" description="Helical" evidence="9">
    <location>
        <begin position="400"/>
        <end position="425"/>
    </location>
</feature>
<gene>
    <name evidence="8" type="primary">MLO</name>
    <name evidence="10" type="ORF">COLO4_07244</name>
</gene>
<feature type="transmembrane region" description="Helical" evidence="9">
    <location>
        <begin position="62"/>
        <end position="81"/>
    </location>
</feature>
<comment type="similarity">
    <text evidence="2 8">Belongs to the MLO family.</text>
</comment>